<keyword evidence="3" id="KW-1185">Reference proteome</keyword>
<sequence length="196" mass="21212">MDGALVQTCAWQYGVSATHLSVASRKTLTLTQPLTLCLNLHRVGGLRSEAAAMSPMSGGKPGRADIDGVQVRPPDSPQLFSSPGPRSAAATARNEKRTAPDAANDHERTLWTVSVGLNQFPSRKLSATCPCPACSLLCGFAAAVNSWPGRCHVFLRMQIQLTLKTAVEWLISSTIYHWMSLVLPKQAFVNKHFTVQ</sequence>
<evidence type="ECO:0000313" key="2">
    <source>
        <dbReference type="EMBL" id="KAJ8415707.1"/>
    </source>
</evidence>
<evidence type="ECO:0000256" key="1">
    <source>
        <dbReference type="SAM" id="MobiDB-lite"/>
    </source>
</evidence>
<name>A0AAD7X086_9TELE</name>
<accession>A0AAD7X086</accession>
<dbReference type="Proteomes" id="UP001221898">
    <property type="component" value="Unassembled WGS sequence"/>
</dbReference>
<evidence type="ECO:0000313" key="3">
    <source>
        <dbReference type="Proteomes" id="UP001221898"/>
    </source>
</evidence>
<organism evidence="2 3">
    <name type="scientific">Aldrovandia affinis</name>
    <dbReference type="NCBI Taxonomy" id="143900"/>
    <lineage>
        <taxon>Eukaryota</taxon>
        <taxon>Metazoa</taxon>
        <taxon>Chordata</taxon>
        <taxon>Craniata</taxon>
        <taxon>Vertebrata</taxon>
        <taxon>Euteleostomi</taxon>
        <taxon>Actinopterygii</taxon>
        <taxon>Neopterygii</taxon>
        <taxon>Teleostei</taxon>
        <taxon>Notacanthiformes</taxon>
        <taxon>Halosauridae</taxon>
        <taxon>Aldrovandia</taxon>
    </lineage>
</organism>
<feature type="region of interest" description="Disordered" evidence="1">
    <location>
        <begin position="51"/>
        <end position="105"/>
    </location>
</feature>
<proteinExistence type="predicted"/>
<dbReference type="AlphaFoldDB" id="A0AAD7X086"/>
<feature type="compositionally biased region" description="Basic and acidic residues" evidence="1">
    <location>
        <begin position="93"/>
        <end position="105"/>
    </location>
</feature>
<comment type="caution">
    <text evidence="2">The sequence shown here is derived from an EMBL/GenBank/DDBJ whole genome shotgun (WGS) entry which is preliminary data.</text>
</comment>
<feature type="non-terminal residue" evidence="2">
    <location>
        <position position="1"/>
    </location>
</feature>
<dbReference type="EMBL" id="JAINUG010000008">
    <property type="protein sequence ID" value="KAJ8415707.1"/>
    <property type="molecule type" value="Genomic_DNA"/>
</dbReference>
<gene>
    <name evidence="2" type="ORF">AAFF_G00402640</name>
</gene>
<reference evidence="2" key="1">
    <citation type="journal article" date="2023" name="Science">
        <title>Genome structures resolve the early diversification of teleost fishes.</title>
        <authorList>
            <person name="Parey E."/>
            <person name="Louis A."/>
            <person name="Montfort J."/>
            <person name="Bouchez O."/>
            <person name="Roques C."/>
            <person name="Iampietro C."/>
            <person name="Lluch J."/>
            <person name="Castinel A."/>
            <person name="Donnadieu C."/>
            <person name="Desvignes T."/>
            <person name="Floi Bucao C."/>
            <person name="Jouanno E."/>
            <person name="Wen M."/>
            <person name="Mejri S."/>
            <person name="Dirks R."/>
            <person name="Jansen H."/>
            <person name="Henkel C."/>
            <person name="Chen W.J."/>
            <person name="Zahm M."/>
            <person name="Cabau C."/>
            <person name="Klopp C."/>
            <person name="Thompson A.W."/>
            <person name="Robinson-Rechavi M."/>
            <person name="Braasch I."/>
            <person name="Lecointre G."/>
            <person name="Bobe J."/>
            <person name="Postlethwait J.H."/>
            <person name="Berthelot C."/>
            <person name="Roest Crollius H."/>
            <person name="Guiguen Y."/>
        </authorList>
    </citation>
    <scope>NUCLEOTIDE SEQUENCE</scope>
    <source>
        <strain evidence="2">NC1722</strain>
    </source>
</reference>
<protein>
    <submittedName>
        <fullName evidence="2">Uncharacterized protein</fullName>
    </submittedName>
</protein>